<dbReference type="RefSeq" id="YP_008144805.1">
    <property type="nucleotide sequence ID" value="NC_021618.1"/>
</dbReference>
<protein>
    <submittedName>
        <fullName evidence="1">Uncharacterized protein</fullName>
    </submittedName>
</protein>
<dbReference type="GeneID" id="16017091"/>
<name>R9XWD8_9FLOR</name>
<geneLocation type="plastid" evidence="1"/>
<proteinExistence type="predicted"/>
<reference evidence="1" key="2">
    <citation type="submission" date="2013-04" db="EMBL/GenBank/DDBJ databases">
        <authorList>
            <person name="DePriest M.S.Jr."/>
            <person name="Bhattacharya D."/>
            <person name="Lopez-Bautista J.M."/>
        </authorList>
    </citation>
    <scope>NUCLEOTIDE SEQUENCE</scope>
</reference>
<dbReference type="EMBL" id="KC894740">
    <property type="protein sequence ID" value="AGO19792.1"/>
    <property type="molecule type" value="Genomic_DNA"/>
</dbReference>
<keyword evidence="1" id="KW-0934">Plastid</keyword>
<reference evidence="1" key="1">
    <citation type="journal article" date="2013" name="PLoS ONE">
        <title>The Plastid Genome of the Red Macroalga Grateloupia taiwanensis (Halymeniaceae).</title>
        <authorList>
            <person name="Depriest M.S."/>
            <person name="Bhattacharya D."/>
            <person name="Lopez-Bautista J.M."/>
        </authorList>
    </citation>
    <scope>NUCLEOTIDE SEQUENCE</scope>
</reference>
<organism evidence="1">
    <name type="scientific">Phyllymenia taiwanensis</name>
    <dbReference type="NCBI Taxonomy" id="1260292"/>
    <lineage>
        <taxon>Eukaryota</taxon>
        <taxon>Rhodophyta</taxon>
        <taxon>Florideophyceae</taxon>
        <taxon>Rhodymeniophycidae</taxon>
        <taxon>Halymeniales</taxon>
        <taxon>Halymeniaceae</taxon>
        <taxon>Phyllymenia</taxon>
    </lineage>
</organism>
<dbReference type="AlphaFoldDB" id="R9XWD8"/>
<gene>
    <name evidence="1" type="primary">orf20</name>
</gene>
<sequence length="45" mass="5487">MFYVYNRLLQMKIFICLNTKFFEKPIKNYCNLLQIGITFVVAIFF</sequence>
<evidence type="ECO:0000313" key="1">
    <source>
        <dbReference type="EMBL" id="AGO19792.1"/>
    </source>
</evidence>
<accession>R9XWD8</accession>